<dbReference type="InterPro" id="IPR019734">
    <property type="entry name" value="TPR_rpt"/>
</dbReference>
<dbReference type="PANTHER" id="PTHR45586:SF14">
    <property type="entry name" value="TETRATRICOPEPTIDE TPR_2 REPEAT PROTEIN"/>
    <property type="match status" value="1"/>
</dbReference>
<feature type="signal peptide" evidence="4">
    <location>
        <begin position="1"/>
        <end position="24"/>
    </location>
</feature>
<dbReference type="Pfam" id="PF14559">
    <property type="entry name" value="TPR_19"/>
    <property type="match status" value="3"/>
</dbReference>
<dbReference type="PANTHER" id="PTHR45586">
    <property type="entry name" value="TPR REPEAT-CONTAINING PROTEIN PA4667"/>
    <property type="match status" value="1"/>
</dbReference>
<dbReference type="InterPro" id="IPR014266">
    <property type="entry name" value="PEP-CTERM_TPR_PrsT"/>
</dbReference>
<keyword evidence="2 3" id="KW-0802">TPR repeat</keyword>
<protein>
    <submittedName>
        <fullName evidence="5">PEP-CTERM system TPR-repeat protein PrsT</fullName>
    </submittedName>
</protein>
<dbReference type="SUPFAM" id="SSF48452">
    <property type="entry name" value="TPR-like"/>
    <property type="match status" value="4"/>
</dbReference>
<dbReference type="InterPro" id="IPR051012">
    <property type="entry name" value="CellSynth/LPSAsmb/PSIAsmb"/>
</dbReference>
<dbReference type="EMBL" id="JAHCDA010000002">
    <property type="protein sequence ID" value="MBS7812037.1"/>
    <property type="molecule type" value="Genomic_DNA"/>
</dbReference>
<accession>A0ABS5QEB5</accession>
<sequence>MIRQPVMLSLVVAAAMAATSPAMANPARDRAVLAQARGELRAAQIEWRNAVRAEPTVGAIRAGLASASLDIGDVDTAEREARAALANGYDRAAGTALLMRVLLSQGRFRDVLSEFPEPAPDLPPAVALQVAAGRALAQIGSGDVEGARASVATAERLNGASMEAGVAAASLAMTEGDKAAAEARIDRTLAAHPNAREALLIKAQLQLERNDPTGALENFGRIVSTAPGEVTARLRRAEVLLRMGQVDRAAPDIDAVSASVPNNAMAVYLRAMAFSLQQNWRAADATLQRLGPQVAAFPDGLLMQAMAKRGLGQTAQAEDAARRHVARFPDDPRGARLLGSMALDGGRPEEAVAVLARATQREPRDPELYELLGRAYSTVGRSAEAVQALEKAVSIAPENPTLLTRLGIARLAVGDAEGAQNAVREALKHGPALPGAREMLVATAMSRGDLATAETELAGLPADTRRGEVASSLAGTLSLMRLDLPAARTEFENAIRQAPASKIGRLGLARVALLQDRGEEAIRLVAEVLRQDPANAEAIRRMSELTTGPAGPAALTALVAEQAASPAQPALAITTAEALARNGQADRAIAILGGDALRQGRGTAIPLARSEIQAAAGQAARAEESAREALAEDPSSARARVQLARLRMRANDPREAEALLREGLRAAPGDAMLQQALMGLITENRGVDAALAEATQLASQADALPAAATLRGDVLMAAHRPAEAAQAFAALTPSSPSGPLALRLSAALQAAGQPDQAAAALRARVEAVPDDVEVLNALAQFDIVAGRTAAAEARLRQLIAIAPEHPMALNNLAWLLGERGDPDSLVQARGFAQRAFYLAPNPDTADTLGWILARGPDHGLAVTLLRQGGDRAGTAYRLAYALQKAGERQEALRVLTPVLATDTTFPERSQAERLRAELQP</sequence>
<keyword evidence="4" id="KW-0732">Signal</keyword>
<dbReference type="Gene3D" id="1.25.40.10">
    <property type="entry name" value="Tetratricopeptide repeat domain"/>
    <property type="match status" value="4"/>
</dbReference>
<comment type="caution">
    <text evidence="5">The sequence shown here is derived from an EMBL/GenBank/DDBJ whole genome shotgun (WGS) entry which is preliminary data.</text>
</comment>
<evidence type="ECO:0000256" key="1">
    <source>
        <dbReference type="ARBA" id="ARBA00022737"/>
    </source>
</evidence>
<evidence type="ECO:0000256" key="2">
    <source>
        <dbReference type="ARBA" id="ARBA00022803"/>
    </source>
</evidence>
<dbReference type="Pfam" id="PF13432">
    <property type="entry name" value="TPR_16"/>
    <property type="match status" value="3"/>
</dbReference>
<dbReference type="InterPro" id="IPR011990">
    <property type="entry name" value="TPR-like_helical_dom_sf"/>
</dbReference>
<gene>
    <name evidence="5" type="primary">prsT</name>
    <name evidence="5" type="ORF">KHU32_13885</name>
</gene>
<feature type="chain" id="PRO_5046111183" evidence="4">
    <location>
        <begin position="25"/>
        <end position="920"/>
    </location>
</feature>
<dbReference type="PROSITE" id="PS50005">
    <property type="entry name" value="TPR"/>
    <property type="match status" value="1"/>
</dbReference>
<proteinExistence type="predicted"/>
<reference evidence="5 6" key="1">
    <citation type="submission" date="2021-05" db="EMBL/GenBank/DDBJ databases">
        <title>Roseococcus sp. XZZS9, whole genome shotgun sequencing project.</title>
        <authorList>
            <person name="Zhao G."/>
            <person name="Shen L."/>
        </authorList>
    </citation>
    <scope>NUCLEOTIDE SEQUENCE [LARGE SCALE GENOMIC DNA]</scope>
    <source>
        <strain evidence="5 6">XZZS9</strain>
    </source>
</reference>
<organism evidence="5 6">
    <name type="scientific">Roseococcus pinisoli</name>
    <dbReference type="NCBI Taxonomy" id="2835040"/>
    <lineage>
        <taxon>Bacteria</taxon>
        <taxon>Pseudomonadati</taxon>
        <taxon>Pseudomonadota</taxon>
        <taxon>Alphaproteobacteria</taxon>
        <taxon>Acetobacterales</taxon>
        <taxon>Roseomonadaceae</taxon>
        <taxon>Roseococcus</taxon>
    </lineage>
</organism>
<dbReference type="SMART" id="SM00028">
    <property type="entry name" value="TPR"/>
    <property type="match status" value="12"/>
</dbReference>
<dbReference type="RefSeq" id="WP_213670674.1">
    <property type="nucleotide sequence ID" value="NZ_JAHCDA010000002.1"/>
</dbReference>
<evidence type="ECO:0000256" key="4">
    <source>
        <dbReference type="SAM" id="SignalP"/>
    </source>
</evidence>
<dbReference type="NCBIfam" id="TIGR02917">
    <property type="entry name" value="PEP_TPR_lipo"/>
    <property type="match status" value="1"/>
</dbReference>
<keyword evidence="6" id="KW-1185">Reference proteome</keyword>
<name>A0ABS5QEB5_9PROT</name>
<dbReference type="Proteomes" id="UP000766336">
    <property type="component" value="Unassembled WGS sequence"/>
</dbReference>
<keyword evidence="1" id="KW-0677">Repeat</keyword>
<feature type="repeat" description="TPR" evidence="3">
    <location>
        <begin position="366"/>
        <end position="399"/>
    </location>
</feature>
<evidence type="ECO:0000256" key="3">
    <source>
        <dbReference type="PROSITE-ProRule" id="PRU00339"/>
    </source>
</evidence>
<evidence type="ECO:0000313" key="6">
    <source>
        <dbReference type="Proteomes" id="UP000766336"/>
    </source>
</evidence>
<evidence type="ECO:0000313" key="5">
    <source>
        <dbReference type="EMBL" id="MBS7812037.1"/>
    </source>
</evidence>